<dbReference type="CDD" id="cd00326">
    <property type="entry name" value="alpha_CA"/>
    <property type="match status" value="1"/>
</dbReference>
<dbReference type="SMR" id="A0A482XSJ8"/>
<keyword evidence="2" id="KW-1133">Transmembrane helix</keyword>
<dbReference type="PANTHER" id="PTHR18952:SF124">
    <property type="entry name" value="CARBONIC ANHYDRASE 7"/>
    <property type="match status" value="1"/>
</dbReference>
<gene>
    <name evidence="4" type="ORF">LSTR_LSTR003196</name>
</gene>
<dbReference type="InterPro" id="IPR023561">
    <property type="entry name" value="Carbonic_anhydrase_a-class"/>
</dbReference>
<keyword evidence="5" id="KW-1185">Reference proteome</keyword>
<evidence type="ECO:0000313" key="5">
    <source>
        <dbReference type="Proteomes" id="UP000291343"/>
    </source>
</evidence>
<protein>
    <recommendedName>
        <fullName evidence="3">Alpha-carbonic anhydrase domain-containing protein</fullName>
    </recommendedName>
</protein>
<evidence type="ECO:0000259" key="3">
    <source>
        <dbReference type="PROSITE" id="PS51144"/>
    </source>
</evidence>
<dbReference type="EMBL" id="QKKF02000897">
    <property type="protein sequence ID" value="RZF48816.1"/>
    <property type="molecule type" value="Genomic_DNA"/>
</dbReference>
<dbReference type="InParanoid" id="A0A482XSJ8"/>
<dbReference type="Proteomes" id="UP000291343">
    <property type="component" value="Unassembled WGS sequence"/>
</dbReference>
<accession>A0A482XSJ8</accession>
<evidence type="ECO:0000313" key="4">
    <source>
        <dbReference type="EMBL" id="RZF48816.1"/>
    </source>
</evidence>
<feature type="transmembrane region" description="Helical" evidence="2">
    <location>
        <begin position="12"/>
        <end position="36"/>
    </location>
</feature>
<dbReference type="GO" id="GO:0008270">
    <property type="term" value="F:zinc ion binding"/>
    <property type="evidence" value="ECO:0007669"/>
    <property type="project" value="InterPro"/>
</dbReference>
<name>A0A482XSJ8_LAOST</name>
<sequence length="308" mass="35949">MEDYPDHDLSTYNFAQTFLICIIGYSSIMVLLDFLIKVWQRRRFNRAKMACLNYGYSNSKKNGPKYWKKLFPCCDGENQSPINVETWAATCVYACEPLKWSNFENNEPQNMIMINTGTTVMLTGCLYWDKQLTISGGPLEERSYTLKEIYFRWGKNNEGSEHALDCVRFPLEIQLRFIDRSNADDVFIALFCKISPRENPNFNCLVSSLSEIILPGTATEIPFCYEWLQLPFCYGYYTYPGSFTFPPCCEKVTWIVNPQPINISSSQVEKFREIRNYHGRIRKNSRPVQSLNYRTVLFYDDDHSSELS</sequence>
<dbReference type="PROSITE" id="PS51144">
    <property type="entry name" value="ALPHA_CA_2"/>
    <property type="match status" value="1"/>
</dbReference>
<dbReference type="OrthoDB" id="429145at2759"/>
<dbReference type="PANTHER" id="PTHR18952">
    <property type="entry name" value="CARBONIC ANHYDRASE"/>
    <property type="match status" value="1"/>
</dbReference>
<dbReference type="GO" id="GO:0004089">
    <property type="term" value="F:carbonate dehydratase activity"/>
    <property type="evidence" value="ECO:0007669"/>
    <property type="project" value="InterPro"/>
</dbReference>
<dbReference type="InterPro" id="IPR001148">
    <property type="entry name" value="CA_dom"/>
</dbReference>
<dbReference type="AlphaFoldDB" id="A0A482XSJ8"/>
<evidence type="ECO:0000256" key="2">
    <source>
        <dbReference type="SAM" id="Phobius"/>
    </source>
</evidence>
<dbReference type="Pfam" id="PF00194">
    <property type="entry name" value="Carb_anhydrase"/>
    <property type="match status" value="1"/>
</dbReference>
<dbReference type="SUPFAM" id="SSF51069">
    <property type="entry name" value="Carbonic anhydrase"/>
    <property type="match status" value="1"/>
</dbReference>
<keyword evidence="2" id="KW-0472">Membrane</keyword>
<dbReference type="Gene3D" id="3.10.200.10">
    <property type="entry name" value="Alpha carbonic anhydrase"/>
    <property type="match status" value="1"/>
</dbReference>
<comment type="caution">
    <text evidence="4">The sequence shown here is derived from an EMBL/GenBank/DDBJ whole genome shotgun (WGS) entry which is preliminary data.</text>
</comment>
<feature type="domain" description="Alpha-carbonic anhydrase" evidence="3">
    <location>
        <begin position="52"/>
        <end position="300"/>
    </location>
</feature>
<dbReference type="SMART" id="SM01057">
    <property type="entry name" value="Carb_anhydrase"/>
    <property type="match status" value="1"/>
</dbReference>
<reference evidence="4 5" key="1">
    <citation type="journal article" date="2017" name="Gigascience">
        <title>Genome sequence of the small brown planthopper, Laodelphax striatellus.</title>
        <authorList>
            <person name="Zhu J."/>
            <person name="Jiang F."/>
            <person name="Wang X."/>
            <person name="Yang P."/>
            <person name="Bao Y."/>
            <person name="Zhao W."/>
            <person name="Wang W."/>
            <person name="Lu H."/>
            <person name="Wang Q."/>
            <person name="Cui N."/>
            <person name="Li J."/>
            <person name="Chen X."/>
            <person name="Luo L."/>
            <person name="Yu J."/>
            <person name="Kang L."/>
            <person name="Cui F."/>
        </authorList>
    </citation>
    <scope>NUCLEOTIDE SEQUENCE [LARGE SCALE GENOMIC DNA]</scope>
    <source>
        <strain evidence="4">Lst14</strain>
    </source>
</reference>
<evidence type="ECO:0000256" key="1">
    <source>
        <dbReference type="ARBA" id="ARBA00010718"/>
    </source>
</evidence>
<keyword evidence="2" id="KW-0812">Transmembrane</keyword>
<dbReference type="InterPro" id="IPR036398">
    <property type="entry name" value="CA_dom_sf"/>
</dbReference>
<proteinExistence type="inferred from homology"/>
<dbReference type="STRING" id="195883.A0A482XSJ8"/>
<comment type="similarity">
    <text evidence="1">Belongs to the alpha-carbonic anhydrase family.</text>
</comment>
<organism evidence="4 5">
    <name type="scientific">Laodelphax striatellus</name>
    <name type="common">Small brown planthopper</name>
    <name type="synonym">Delphax striatella</name>
    <dbReference type="NCBI Taxonomy" id="195883"/>
    <lineage>
        <taxon>Eukaryota</taxon>
        <taxon>Metazoa</taxon>
        <taxon>Ecdysozoa</taxon>
        <taxon>Arthropoda</taxon>
        <taxon>Hexapoda</taxon>
        <taxon>Insecta</taxon>
        <taxon>Pterygota</taxon>
        <taxon>Neoptera</taxon>
        <taxon>Paraneoptera</taxon>
        <taxon>Hemiptera</taxon>
        <taxon>Auchenorrhyncha</taxon>
        <taxon>Fulgoroidea</taxon>
        <taxon>Delphacidae</taxon>
        <taxon>Criomorphinae</taxon>
        <taxon>Laodelphax</taxon>
    </lineage>
</organism>
<dbReference type="GO" id="GO:0005737">
    <property type="term" value="C:cytoplasm"/>
    <property type="evidence" value="ECO:0007669"/>
    <property type="project" value="TreeGrafter"/>
</dbReference>